<keyword evidence="2" id="KW-1185">Reference proteome</keyword>
<gene>
    <name evidence="1" type="primary">jg22749</name>
    <name evidence="1" type="ORF">PAEG_LOCUS17221</name>
</gene>
<proteinExistence type="predicted"/>
<sequence>MKTRTLVSMEQIIKPARGHRSSSLFKAHEGRSKDSLASYIDRVVHVDRDSRIPDGGCKGGHNTTAARSREGRALRWAGNSVAAKPAASAIPASC</sequence>
<evidence type="ECO:0000313" key="1">
    <source>
        <dbReference type="EMBL" id="CAH2240653.1"/>
    </source>
</evidence>
<dbReference type="EMBL" id="CAKXAJ010025536">
    <property type="protein sequence ID" value="CAH2240653.1"/>
    <property type="molecule type" value="Genomic_DNA"/>
</dbReference>
<organism evidence="1 2">
    <name type="scientific">Pararge aegeria aegeria</name>
    <dbReference type="NCBI Taxonomy" id="348720"/>
    <lineage>
        <taxon>Eukaryota</taxon>
        <taxon>Metazoa</taxon>
        <taxon>Ecdysozoa</taxon>
        <taxon>Arthropoda</taxon>
        <taxon>Hexapoda</taxon>
        <taxon>Insecta</taxon>
        <taxon>Pterygota</taxon>
        <taxon>Neoptera</taxon>
        <taxon>Endopterygota</taxon>
        <taxon>Lepidoptera</taxon>
        <taxon>Glossata</taxon>
        <taxon>Ditrysia</taxon>
        <taxon>Papilionoidea</taxon>
        <taxon>Nymphalidae</taxon>
        <taxon>Satyrinae</taxon>
        <taxon>Satyrini</taxon>
        <taxon>Parargina</taxon>
        <taxon>Pararge</taxon>
    </lineage>
</organism>
<reference evidence="1" key="1">
    <citation type="submission" date="2022-03" db="EMBL/GenBank/DDBJ databases">
        <authorList>
            <person name="Lindestad O."/>
        </authorList>
    </citation>
    <scope>NUCLEOTIDE SEQUENCE</scope>
</reference>
<dbReference type="Proteomes" id="UP000838756">
    <property type="component" value="Unassembled WGS sequence"/>
</dbReference>
<dbReference type="AlphaFoldDB" id="A0A8S4RU06"/>
<accession>A0A8S4RU06</accession>
<protein>
    <submittedName>
        <fullName evidence="1">Jg22749 protein</fullName>
    </submittedName>
</protein>
<name>A0A8S4RU06_9NEOP</name>
<evidence type="ECO:0000313" key="2">
    <source>
        <dbReference type="Proteomes" id="UP000838756"/>
    </source>
</evidence>
<comment type="caution">
    <text evidence="1">The sequence shown here is derived from an EMBL/GenBank/DDBJ whole genome shotgun (WGS) entry which is preliminary data.</text>
</comment>